<proteinExistence type="predicted"/>
<dbReference type="OrthoDB" id="8062037at2759"/>
<feature type="transmembrane region" description="Helical" evidence="2">
    <location>
        <begin position="12"/>
        <end position="40"/>
    </location>
</feature>
<name>A0A1S4CPW4_TOBAC</name>
<accession>A0A1S4CPW4</accession>
<dbReference type="RefSeq" id="XP_016503105.1">
    <property type="nucleotide sequence ID" value="XM_016647619.1"/>
</dbReference>
<dbReference type="SUPFAM" id="SSF57850">
    <property type="entry name" value="RING/U-box"/>
    <property type="match status" value="1"/>
</dbReference>
<keyword evidence="2" id="KW-0812">Transmembrane</keyword>
<keyword evidence="1" id="KW-0479">Metal-binding</keyword>
<dbReference type="Gene3D" id="3.30.40.10">
    <property type="entry name" value="Zinc/RING finger domain, C3HC4 (zinc finger)"/>
    <property type="match status" value="1"/>
</dbReference>
<evidence type="ECO:0000256" key="2">
    <source>
        <dbReference type="SAM" id="Phobius"/>
    </source>
</evidence>
<dbReference type="Pfam" id="PF13639">
    <property type="entry name" value="zf-RING_2"/>
    <property type="match status" value="1"/>
</dbReference>
<keyword evidence="2" id="KW-1133">Transmembrane helix</keyword>
<dbReference type="PANTHER" id="PTHR47662">
    <property type="entry name" value="RING-TYPE DOMAIN-CONTAINING PROTEIN"/>
    <property type="match status" value="1"/>
</dbReference>
<keyword evidence="2" id="KW-0472">Membrane</keyword>
<gene>
    <name evidence="4" type="primary">LOC107821198</name>
</gene>
<evidence type="ECO:0000256" key="1">
    <source>
        <dbReference type="PROSITE-ProRule" id="PRU00175"/>
    </source>
</evidence>
<sequence length="180" mass="21133">MATRFFSHFHYLVNIFCSWLIQVSRLLVLVILVVYSYYVLRQGKCKYREILDKKSSKFVYRRQPWTLLLRLVIAKDEEEVEMLDCAICLLEFEHGDKGRKLESCSHIFHDECLEKWLIHGKGQATCPLCRSVVIIIPQDMVLEEHHKIIEDDTEHRTNIFEEELALLLLSGLTSTGCCTR</sequence>
<dbReference type="GO" id="GO:0008270">
    <property type="term" value="F:zinc ion binding"/>
    <property type="evidence" value="ECO:0007669"/>
    <property type="project" value="UniProtKB-KW"/>
</dbReference>
<dbReference type="PaxDb" id="4097-A0A1S4CPW4"/>
<organism evidence="4">
    <name type="scientific">Nicotiana tabacum</name>
    <name type="common">Common tobacco</name>
    <dbReference type="NCBI Taxonomy" id="4097"/>
    <lineage>
        <taxon>Eukaryota</taxon>
        <taxon>Viridiplantae</taxon>
        <taxon>Streptophyta</taxon>
        <taxon>Embryophyta</taxon>
        <taxon>Tracheophyta</taxon>
        <taxon>Spermatophyta</taxon>
        <taxon>Magnoliopsida</taxon>
        <taxon>eudicotyledons</taxon>
        <taxon>Gunneridae</taxon>
        <taxon>Pentapetalae</taxon>
        <taxon>asterids</taxon>
        <taxon>lamiids</taxon>
        <taxon>Solanales</taxon>
        <taxon>Solanaceae</taxon>
        <taxon>Nicotianoideae</taxon>
        <taxon>Nicotianeae</taxon>
        <taxon>Nicotiana</taxon>
    </lineage>
</organism>
<dbReference type="OMA" id="FHYLVNI"/>
<keyword evidence="1" id="KW-0863">Zinc-finger</keyword>
<feature type="domain" description="RING-type" evidence="3">
    <location>
        <begin position="85"/>
        <end position="130"/>
    </location>
</feature>
<reference evidence="4" key="1">
    <citation type="submission" date="2025-08" db="UniProtKB">
        <authorList>
            <consortium name="RefSeq"/>
        </authorList>
    </citation>
    <scope>IDENTIFICATION</scope>
</reference>
<evidence type="ECO:0000313" key="4">
    <source>
        <dbReference type="RefSeq" id="XP_016503105.1"/>
    </source>
</evidence>
<dbReference type="InterPro" id="IPR013083">
    <property type="entry name" value="Znf_RING/FYVE/PHD"/>
</dbReference>
<dbReference type="PROSITE" id="PS50089">
    <property type="entry name" value="ZF_RING_2"/>
    <property type="match status" value="1"/>
</dbReference>
<dbReference type="InterPro" id="IPR001841">
    <property type="entry name" value="Znf_RING"/>
</dbReference>
<protein>
    <submittedName>
        <fullName evidence="4">RING-H2 finger protein ATL2-like</fullName>
    </submittedName>
</protein>
<dbReference type="SMART" id="SM00184">
    <property type="entry name" value="RING"/>
    <property type="match status" value="1"/>
</dbReference>
<dbReference type="KEGG" id="nta:107821198"/>
<evidence type="ECO:0000259" key="3">
    <source>
        <dbReference type="PROSITE" id="PS50089"/>
    </source>
</evidence>
<keyword evidence="1" id="KW-0862">Zinc</keyword>
<dbReference type="PANTHER" id="PTHR47662:SF5">
    <property type="entry name" value="RING-H2 FINGER PROTEIN ATL56-LIKE"/>
    <property type="match status" value="1"/>
</dbReference>
<dbReference type="AlphaFoldDB" id="A0A1S4CPW4"/>